<dbReference type="EMBL" id="JADBEK010000001">
    <property type="protein sequence ID" value="MBE1582285.1"/>
    <property type="molecule type" value="Genomic_DNA"/>
</dbReference>
<evidence type="ECO:0000313" key="8">
    <source>
        <dbReference type="Proteomes" id="UP000633509"/>
    </source>
</evidence>
<dbReference type="PANTHER" id="PTHR30480">
    <property type="entry name" value="BETA-HEXOSAMINIDASE-RELATED"/>
    <property type="match status" value="1"/>
</dbReference>
<dbReference type="PANTHER" id="PTHR30480:SF13">
    <property type="entry name" value="BETA-HEXOSAMINIDASE"/>
    <property type="match status" value="1"/>
</dbReference>
<evidence type="ECO:0000256" key="3">
    <source>
        <dbReference type="ARBA" id="ARBA00012663"/>
    </source>
</evidence>
<comment type="similarity">
    <text evidence="2">Belongs to the glycosyl hydrolase 3 family.</text>
</comment>
<comment type="caution">
    <text evidence="7">The sequence shown here is derived from an EMBL/GenBank/DDBJ whole genome shotgun (WGS) entry which is preliminary data.</text>
</comment>
<sequence>MQQANAAAAETQALTWLADLSLREKVGQLFMSHVHGHTSMHVPPWAAQRNLADFGVQDARELISTYHLGGVIYYKWAVNLVNPHQIARLSNDIQRETPTELFIAIDQENGRVDRLGTAFTQFPGALALGATEDPQHAHAVGRVVGKELKRVGINQIYAPVCDVLADSNNAVIGTRSFGSDPARVGAFAAANTLGLQQYVSAVAKHFPGHGATDIDSHTSLPTIQRDHDWSRWDLPPFLDAIRVGVDAIMTAHISVPALDPRGRPATLSRRILTDILRSELNYSGLIITDALDMGAIDSADQSHVVEAFQAGADLLMRPSNLPNAYDAVLRAVESGEIGEDRLHESVLRILRVKARRRILGGAPVDLAGISEAVAVPEHTTIARTIGHASVTLIKDDAGLLPLHAGRYTRVRVIATCDSPAFLVAKRLADKLASAGHPSAPTDLHHLPSLDDVKRLTRNVEPTDLIIAMTERAWIGERFGQRELVSALAGLNVPIIHVSLAEPFDITHLSPDLGTALCAYSASLPSVDALADILTGHHSPRGTLPVSMTNDSS</sequence>
<dbReference type="Gene3D" id="3.40.50.1700">
    <property type="entry name" value="Glycoside hydrolase family 3 C-terminal domain"/>
    <property type="match status" value="1"/>
</dbReference>
<organism evidence="7 8">
    <name type="scientific">Nonomuraea angiospora</name>
    <dbReference type="NCBI Taxonomy" id="46172"/>
    <lineage>
        <taxon>Bacteria</taxon>
        <taxon>Bacillati</taxon>
        <taxon>Actinomycetota</taxon>
        <taxon>Actinomycetes</taxon>
        <taxon>Streptosporangiales</taxon>
        <taxon>Streptosporangiaceae</taxon>
        <taxon>Nonomuraea</taxon>
    </lineage>
</organism>
<dbReference type="Pfam" id="PF00933">
    <property type="entry name" value="Glyco_hydro_3"/>
    <property type="match status" value="1"/>
</dbReference>
<evidence type="ECO:0000256" key="5">
    <source>
        <dbReference type="ARBA" id="ARBA00023295"/>
    </source>
</evidence>
<keyword evidence="5 7" id="KW-0326">Glycosidase</keyword>
<dbReference type="InterPro" id="IPR050226">
    <property type="entry name" value="NagZ_Beta-hexosaminidase"/>
</dbReference>
<feature type="domain" description="Glycoside hydrolase family 3 N-terminal" evidence="6">
    <location>
        <begin position="22"/>
        <end position="352"/>
    </location>
</feature>
<keyword evidence="4 7" id="KW-0378">Hydrolase</keyword>
<dbReference type="EC" id="3.2.1.52" evidence="3"/>
<dbReference type="PROSITE" id="PS00775">
    <property type="entry name" value="GLYCOSYL_HYDROL_F3"/>
    <property type="match status" value="1"/>
</dbReference>
<dbReference type="SUPFAM" id="SSF52279">
    <property type="entry name" value="Beta-D-glucan exohydrolase, C-terminal domain"/>
    <property type="match status" value="1"/>
</dbReference>
<name>A0ABR9LPC7_9ACTN</name>
<dbReference type="Gene3D" id="3.20.20.300">
    <property type="entry name" value="Glycoside hydrolase, family 3, N-terminal domain"/>
    <property type="match status" value="1"/>
</dbReference>
<evidence type="ECO:0000259" key="6">
    <source>
        <dbReference type="Pfam" id="PF00933"/>
    </source>
</evidence>
<evidence type="ECO:0000256" key="4">
    <source>
        <dbReference type="ARBA" id="ARBA00022801"/>
    </source>
</evidence>
<dbReference type="InterPro" id="IPR001764">
    <property type="entry name" value="Glyco_hydro_3_N"/>
</dbReference>
<dbReference type="Proteomes" id="UP000633509">
    <property type="component" value="Unassembled WGS sequence"/>
</dbReference>
<dbReference type="RefSeq" id="WP_192783588.1">
    <property type="nucleotide sequence ID" value="NZ_JADBEK010000001.1"/>
</dbReference>
<accession>A0ABR9LPC7</accession>
<keyword evidence="8" id="KW-1185">Reference proteome</keyword>
<evidence type="ECO:0000256" key="1">
    <source>
        <dbReference type="ARBA" id="ARBA00001231"/>
    </source>
</evidence>
<dbReference type="InterPro" id="IPR036881">
    <property type="entry name" value="Glyco_hydro_3_C_sf"/>
</dbReference>
<dbReference type="PRINTS" id="PR00133">
    <property type="entry name" value="GLHYDRLASE3"/>
</dbReference>
<proteinExistence type="inferred from homology"/>
<reference evidence="7 8" key="1">
    <citation type="submission" date="2020-10" db="EMBL/GenBank/DDBJ databases">
        <title>Sequencing the genomes of 1000 actinobacteria strains.</title>
        <authorList>
            <person name="Klenk H.-P."/>
        </authorList>
    </citation>
    <scope>NUCLEOTIDE SEQUENCE [LARGE SCALE GENOMIC DNA]</scope>
    <source>
        <strain evidence="7 8">DSM 43173</strain>
    </source>
</reference>
<dbReference type="InterPro" id="IPR019800">
    <property type="entry name" value="Glyco_hydro_3_AS"/>
</dbReference>
<dbReference type="GO" id="GO:0004563">
    <property type="term" value="F:beta-N-acetylhexosaminidase activity"/>
    <property type="evidence" value="ECO:0007669"/>
    <property type="project" value="UniProtKB-EC"/>
</dbReference>
<evidence type="ECO:0000313" key="7">
    <source>
        <dbReference type="EMBL" id="MBE1582285.1"/>
    </source>
</evidence>
<dbReference type="InterPro" id="IPR017853">
    <property type="entry name" value="GH"/>
</dbReference>
<dbReference type="SUPFAM" id="SSF51445">
    <property type="entry name" value="(Trans)glycosidases"/>
    <property type="match status" value="1"/>
</dbReference>
<dbReference type="InterPro" id="IPR036962">
    <property type="entry name" value="Glyco_hydro_3_N_sf"/>
</dbReference>
<evidence type="ECO:0000256" key="2">
    <source>
        <dbReference type="ARBA" id="ARBA00005336"/>
    </source>
</evidence>
<protein>
    <recommendedName>
        <fullName evidence="3">beta-N-acetylhexosaminidase</fullName>
        <ecNumber evidence="3">3.2.1.52</ecNumber>
    </recommendedName>
</protein>
<comment type="catalytic activity">
    <reaction evidence="1">
        <text>Hydrolysis of terminal non-reducing N-acetyl-D-hexosamine residues in N-acetyl-beta-D-hexosaminides.</text>
        <dbReference type="EC" id="3.2.1.52"/>
    </reaction>
</comment>
<gene>
    <name evidence="7" type="ORF">H4W80_000543</name>
</gene>